<proteinExistence type="predicted"/>
<accession>A0A3E4LQE9</accession>
<dbReference type="SUPFAM" id="SSF69304">
    <property type="entry name" value="Tricorn protease N-terminal domain"/>
    <property type="match status" value="1"/>
</dbReference>
<sequence>MKRKLFLLTGIIFVLLSGCGKEKNSAVKDQFESGYMELFGTHPAVTKKGDFQVMEGIAYFTDYKNQICTPICNKPDCRHLSVYEDEDTQCNAVCDGVRIFPYKEKLYRIRTAEDGKSELVLSDLDGSNPKSGGTFDTGSLLTDAVVRKNKLYYVSMVMNDATGEITRSGEAVETPVWKLCSLDLDTMDQKLILEIKDARSFCLLGGNEEYQFYAVIKDRGAEYYRFDYLNEETVSILLNTGSYSKIKMSDDGKALYYVGNDGKEIYKYETETEKISSVVGAGELKKITAGTEIELVIEGEHEGTVLFRILPENELYVKKGTEILRTGLSERLPEEAAWLSGIRSTTKEGFFFSYQANNEKSDTEGDLINWYAYISWSELFDKEGKIKVVHSPHISSAGNLL</sequence>
<dbReference type="AlphaFoldDB" id="A0A3E4LQE9"/>
<reference evidence="1 2" key="1">
    <citation type="submission" date="2018-08" db="EMBL/GenBank/DDBJ databases">
        <title>A genome reference for cultivated species of the human gut microbiota.</title>
        <authorList>
            <person name="Zou Y."/>
            <person name="Xue W."/>
            <person name="Luo G."/>
        </authorList>
    </citation>
    <scope>NUCLEOTIDE SEQUENCE [LARGE SCALE GENOMIC DNA]</scope>
    <source>
        <strain evidence="1 2">TF11-7</strain>
    </source>
</reference>
<evidence type="ECO:0008006" key="3">
    <source>
        <dbReference type="Google" id="ProtNLM"/>
    </source>
</evidence>
<comment type="caution">
    <text evidence="1">The sequence shown here is derived from an EMBL/GenBank/DDBJ whole genome shotgun (WGS) entry which is preliminary data.</text>
</comment>
<name>A0A3E4LQE9_9FIRM</name>
<evidence type="ECO:0000313" key="2">
    <source>
        <dbReference type="Proteomes" id="UP000260793"/>
    </source>
</evidence>
<evidence type="ECO:0000313" key="1">
    <source>
        <dbReference type="EMBL" id="RGK39659.1"/>
    </source>
</evidence>
<gene>
    <name evidence="1" type="ORF">DXD17_07970</name>
</gene>
<dbReference type="PROSITE" id="PS51257">
    <property type="entry name" value="PROKAR_LIPOPROTEIN"/>
    <property type="match status" value="1"/>
</dbReference>
<dbReference type="RefSeq" id="WP_117688194.1">
    <property type="nucleotide sequence ID" value="NZ_QSQN01000018.1"/>
</dbReference>
<dbReference type="Proteomes" id="UP000260793">
    <property type="component" value="Unassembled WGS sequence"/>
</dbReference>
<protein>
    <recommendedName>
        <fullName evidence="3">DUF5050 domain-containing protein</fullName>
    </recommendedName>
</protein>
<dbReference type="EMBL" id="QSQN01000018">
    <property type="protein sequence ID" value="RGK39659.1"/>
    <property type="molecule type" value="Genomic_DNA"/>
</dbReference>
<organism evidence="1 2">
    <name type="scientific">[Ruminococcus] lactaris</name>
    <dbReference type="NCBI Taxonomy" id="46228"/>
    <lineage>
        <taxon>Bacteria</taxon>
        <taxon>Bacillati</taxon>
        <taxon>Bacillota</taxon>
        <taxon>Clostridia</taxon>
        <taxon>Lachnospirales</taxon>
        <taxon>Lachnospiraceae</taxon>
        <taxon>Mediterraneibacter</taxon>
    </lineage>
</organism>